<protein>
    <submittedName>
        <fullName evidence="2">Uncharacterized protein</fullName>
    </submittedName>
</protein>
<keyword evidence="3" id="KW-1185">Reference proteome</keyword>
<dbReference type="VEuPathDB" id="MicrosporidiaDB:EHP00_1758"/>
<comment type="caution">
    <text evidence="2">The sequence shown here is derived from an EMBL/GenBank/DDBJ whole genome shotgun (WGS) entry which is preliminary data.</text>
</comment>
<reference evidence="2 3" key="1">
    <citation type="journal article" date="2017" name="Environ. Microbiol.">
        <title>Decay of the glycolytic pathway and adaptation to intranuclear parasitism within Enterocytozoonidae microsporidia.</title>
        <authorList>
            <person name="Wiredu Boakye D."/>
            <person name="Jaroenlak P."/>
            <person name="Prachumwat A."/>
            <person name="Williams T.A."/>
            <person name="Bateman K.S."/>
            <person name="Itsathitphaisarn O."/>
            <person name="Sritunyalucksana K."/>
            <person name="Paszkiewicz K.H."/>
            <person name="Moore K.A."/>
            <person name="Stentiford G.D."/>
            <person name="Williams B.A."/>
        </authorList>
    </citation>
    <scope>NUCLEOTIDE SEQUENCE [LARGE SCALE GENOMIC DNA]</scope>
    <source>
        <strain evidence="2 3">TH1</strain>
    </source>
</reference>
<gene>
    <name evidence="2" type="ORF">EHP00_1758</name>
</gene>
<evidence type="ECO:0000313" key="2">
    <source>
        <dbReference type="EMBL" id="OQS54156.1"/>
    </source>
</evidence>
<dbReference type="Proteomes" id="UP000192758">
    <property type="component" value="Unassembled WGS sequence"/>
</dbReference>
<feature type="transmembrane region" description="Helical" evidence="1">
    <location>
        <begin position="312"/>
        <end position="335"/>
    </location>
</feature>
<accession>A0A1W0E4K0</accession>
<keyword evidence="1" id="KW-0812">Transmembrane</keyword>
<dbReference type="AlphaFoldDB" id="A0A1W0E4K0"/>
<organism evidence="2 3">
    <name type="scientific">Ecytonucleospora hepatopenaei</name>
    <dbReference type="NCBI Taxonomy" id="646526"/>
    <lineage>
        <taxon>Eukaryota</taxon>
        <taxon>Fungi</taxon>
        <taxon>Fungi incertae sedis</taxon>
        <taxon>Microsporidia</taxon>
        <taxon>Enterocytozoonidae</taxon>
        <taxon>Ecytonucleospora</taxon>
    </lineage>
</organism>
<evidence type="ECO:0000256" key="1">
    <source>
        <dbReference type="SAM" id="Phobius"/>
    </source>
</evidence>
<keyword evidence="1" id="KW-0472">Membrane</keyword>
<dbReference type="EMBL" id="MNPJ01000022">
    <property type="protein sequence ID" value="OQS54156.1"/>
    <property type="molecule type" value="Genomic_DNA"/>
</dbReference>
<sequence length="356" mass="41141">MFIYNFFINGIYANKITIPKNTDIEIIKGNIDFYLDSEALNSMSVLGLQKHYDNIIIPPYDFNKFDKQLSTNTLYWKYTRNMNLVKDTIIRYNGKTYKTNGEALGVKIKKGQLILDNKTTHYDVYTVVKKEFKLKTNHSNDFFKFERTNCVKLPCDSKQPVKIDFDGNKYRITDDSLISPYTMNLVVSSNPDLTLVTPPKRNHLFLSVTPVDLQTAKNLTESDEMFLFYQKNLLDQFDTIDYTANLFSLTYNQNINLILAENSIVSSTFEIGAEPYTLPQKPIIPDKGTESEKDSKQEDDKKVGLLKKWKTIKILCVVIPVILLIMLMIAIFYYLKIKKNKNGNLLLNQYAIATKI</sequence>
<keyword evidence="1" id="KW-1133">Transmembrane helix</keyword>
<proteinExistence type="predicted"/>
<name>A0A1W0E4K0_9MICR</name>
<evidence type="ECO:0000313" key="3">
    <source>
        <dbReference type="Proteomes" id="UP000192758"/>
    </source>
</evidence>